<sequence>MLIWRGVSMTASFLCILLSICPLEVECCLSPSITCGARTEKFARLENSSFQCMDSGVIRDKGRFGRGHNCMNLVVEISIVVVAIATVVMLLAAFRTLKLAGAAIEDVQKTLGDLRVEMLQISHDAREVVRNTNAVTMDAQKKMKELDSLFSSVKEIGQATRAVTQSVKEAATGAVSKVQQSGKNREKSEGGKIAAIADGIASTIRIWNRLKQN</sequence>
<keyword evidence="1" id="KW-1133">Transmembrane helix</keyword>
<dbReference type="Pfam" id="PF06103">
    <property type="entry name" value="DUF948"/>
    <property type="match status" value="1"/>
</dbReference>
<evidence type="ECO:0000256" key="1">
    <source>
        <dbReference type="SAM" id="Phobius"/>
    </source>
</evidence>
<evidence type="ECO:0000313" key="3">
    <source>
        <dbReference type="Proteomes" id="UP000261905"/>
    </source>
</evidence>
<accession>A0A371P5Y9</accession>
<organism evidence="2 3">
    <name type="scientific">Paenibacillus paeoniae</name>
    <dbReference type="NCBI Taxonomy" id="2292705"/>
    <lineage>
        <taxon>Bacteria</taxon>
        <taxon>Bacillati</taxon>
        <taxon>Bacillota</taxon>
        <taxon>Bacilli</taxon>
        <taxon>Bacillales</taxon>
        <taxon>Paenibacillaceae</taxon>
        <taxon>Paenibacillus</taxon>
    </lineage>
</organism>
<name>A0A371P5Y9_9BACL</name>
<reference evidence="2 3" key="1">
    <citation type="submission" date="2018-08" db="EMBL/GenBank/DDBJ databases">
        <title>Paenibacillus sp. M4BSY-1, whole genome shotgun sequence.</title>
        <authorList>
            <person name="Tuo L."/>
        </authorList>
    </citation>
    <scope>NUCLEOTIDE SEQUENCE [LARGE SCALE GENOMIC DNA]</scope>
    <source>
        <strain evidence="2 3">M4BSY-1</strain>
    </source>
</reference>
<protein>
    <submittedName>
        <fullName evidence="2">DUF948 domain-containing protein</fullName>
    </submittedName>
</protein>
<dbReference type="EMBL" id="QUBQ01000006">
    <property type="protein sequence ID" value="REK71357.1"/>
    <property type="molecule type" value="Genomic_DNA"/>
</dbReference>
<dbReference type="OrthoDB" id="2606669at2"/>
<dbReference type="PANTHER" id="PTHR40070:SF1">
    <property type="entry name" value="UPF0478 PROTEIN YTXG"/>
    <property type="match status" value="1"/>
</dbReference>
<evidence type="ECO:0000313" key="2">
    <source>
        <dbReference type="EMBL" id="REK71357.1"/>
    </source>
</evidence>
<keyword evidence="1" id="KW-0812">Transmembrane</keyword>
<dbReference type="AlphaFoldDB" id="A0A371P5Y9"/>
<comment type="caution">
    <text evidence="2">The sequence shown here is derived from an EMBL/GenBank/DDBJ whole genome shotgun (WGS) entry which is preliminary data.</text>
</comment>
<dbReference type="InterPro" id="IPR009293">
    <property type="entry name" value="UPF0478"/>
</dbReference>
<keyword evidence="1" id="KW-0472">Membrane</keyword>
<dbReference type="PANTHER" id="PTHR40070">
    <property type="entry name" value="UPF0478 PROTEIN YTXG"/>
    <property type="match status" value="1"/>
</dbReference>
<keyword evidence="3" id="KW-1185">Reference proteome</keyword>
<feature type="transmembrane region" description="Helical" evidence="1">
    <location>
        <begin position="73"/>
        <end position="94"/>
    </location>
</feature>
<dbReference type="Proteomes" id="UP000261905">
    <property type="component" value="Unassembled WGS sequence"/>
</dbReference>
<gene>
    <name evidence="2" type="ORF">DX130_22720</name>
</gene>
<proteinExistence type="predicted"/>